<keyword evidence="3" id="KW-1185">Reference proteome</keyword>
<evidence type="ECO:0000313" key="3">
    <source>
        <dbReference type="Proteomes" id="UP000307440"/>
    </source>
</evidence>
<organism evidence="2 3">
    <name type="scientific">Coprinopsis marcescibilis</name>
    <name type="common">Agaric fungus</name>
    <name type="synonym">Psathyrella marcescibilis</name>
    <dbReference type="NCBI Taxonomy" id="230819"/>
    <lineage>
        <taxon>Eukaryota</taxon>
        <taxon>Fungi</taxon>
        <taxon>Dikarya</taxon>
        <taxon>Basidiomycota</taxon>
        <taxon>Agaricomycotina</taxon>
        <taxon>Agaricomycetes</taxon>
        <taxon>Agaricomycetidae</taxon>
        <taxon>Agaricales</taxon>
        <taxon>Agaricineae</taxon>
        <taxon>Psathyrellaceae</taxon>
        <taxon>Coprinopsis</taxon>
    </lineage>
</organism>
<protein>
    <submittedName>
        <fullName evidence="2">Uncharacterized protein</fullName>
    </submittedName>
</protein>
<reference evidence="2 3" key="1">
    <citation type="journal article" date="2019" name="Nat. Ecol. Evol.">
        <title>Megaphylogeny resolves global patterns of mushroom evolution.</title>
        <authorList>
            <person name="Varga T."/>
            <person name="Krizsan K."/>
            <person name="Foldi C."/>
            <person name="Dima B."/>
            <person name="Sanchez-Garcia M."/>
            <person name="Sanchez-Ramirez S."/>
            <person name="Szollosi G.J."/>
            <person name="Szarkandi J.G."/>
            <person name="Papp V."/>
            <person name="Albert L."/>
            <person name="Andreopoulos W."/>
            <person name="Angelini C."/>
            <person name="Antonin V."/>
            <person name="Barry K.W."/>
            <person name="Bougher N.L."/>
            <person name="Buchanan P."/>
            <person name="Buyck B."/>
            <person name="Bense V."/>
            <person name="Catcheside P."/>
            <person name="Chovatia M."/>
            <person name="Cooper J."/>
            <person name="Damon W."/>
            <person name="Desjardin D."/>
            <person name="Finy P."/>
            <person name="Geml J."/>
            <person name="Haridas S."/>
            <person name="Hughes K."/>
            <person name="Justo A."/>
            <person name="Karasinski D."/>
            <person name="Kautmanova I."/>
            <person name="Kiss B."/>
            <person name="Kocsube S."/>
            <person name="Kotiranta H."/>
            <person name="LaButti K.M."/>
            <person name="Lechner B.E."/>
            <person name="Liimatainen K."/>
            <person name="Lipzen A."/>
            <person name="Lukacs Z."/>
            <person name="Mihaltcheva S."/>
            <person name="Morgado L.N."/>
            <person name="Niskanen T."/>
            <person name="Noordeloos M.E."/>
            <person name="Ohm R.A."/>
            <person name="Ortiz-Santana B."/>
            <person name="Ovrebo C."/>
            <person name="Racz N."/>
            <person name="Riley R."/>
            <person name="Savchenko A."/>
            <person name="Shiryaev A."/>
            <person name="Soop K."/>
            <person name="Spirin V."/>
            <person name="Szebenyi C."/>
            <person name="Tomsovsky M."/>
            <person name="Tulloss R.E."/>
            <person name="Uehling J."/>
            <person name="Grigoriev I.V."/>
            <person name="Vagvolgyi C."/>
            <person name="Papp T."/>
            <person name="Martin F.M."/>
            <person name="Miettinen O."/>
            <person name="Hibbett D.S."/>
            <person name="Nagy L.G."/>
        </authorList>
    </citation>
    <scope>NUCLEOTIDE SEQUENCE [LARGE SCALE GENOMIC DNA]</scope>
    <source>
        <strain evidence="2 3">CBS 121175</strain>
    </source>
</reference>
<feature type="chain" id="PRO_5022831804" evidence="1">
    <location>
        <begin position="23"/>
        <end position="152"/>
    </location>
</feature>
<feature type="signal peptide" evidence="1">
    <location>
        <begin position="1"/>
        <end position="22"/>
    </location>
</feature>
<evidence type="ECO:0000313" key="2">
    <source>
        <dbReference type="EMBL" id="TFK24362.1"/>
    </source>
</evidence>
<name>A0A5C3KV93_COPMA</name>
<dbReference type="AlphaFoldDB" id="A0A5C3KV93"/>
<keyword evidence="1" id="KW-0732">Signal</keyword>
<dbReference type="Proteomes" id="UP000307440">
    <property type="component" value="Unassembled WGS sequence"/>
</dbReference>
<gene>
    <name evidence="2" type="ORF">FA15DRAFT_694509</name>
</gene>
<sequence>MKAAFIVSVSAVTLSAVLPSIAAPIQSSEDSLVERSPEPFLPLLFRAGAGVVNAISNRRRKRDLEDADLFEREVYDSVDLAEREPFFLPALAGWVAGKFITKKKKDNKKKEEKVEERDYDYILEDVILRDFYDFELDDISTRELEAMLDELD</sequence>
<dbReference type="EMBL" id="ML210202">
    <property type="protein sequence ID" value="TFK24362.1"/>
    <property type="molecule type" value="Genomic_DNA"/>
</dbReference>
<accession>A0A5C3KV93</accession>
<evidence type="ECO:0000256" key="1">
    <source>
        <dbReference type="SAM" id="SignalP"/>
    </source>
</evidence>
<proteinExistence type="predicted"/>